<gene>
    <name evidence="4" type="ORF">CYMTET_7950</name>
</gene>
<dbReference type="InterPro" id="IPR001623">
    <property type="entry name" value="DnaJ_domain"/>
</dbReference>
<evidence type="ECO:0000313" key="4">
    <source>
        <dbReference type="EMBL" id="KAK3284402.1"/>
    </source>
</evidence>
<dbReference type="Pfam" id="PF00226">
    <property type="entry name" value="DnaJ"/>
    <property type="match status" value="1"/>
</dbReference>
<dbReference type="PANTHER" id="PTHR24074">
    <property type="entry name" value="CO-CHAPERONE PROTEIN DJLA"/>
    <property type="match status" value="1"/>
</dbReference>
<dbReference type="SMART" id="SM00271">
    <property type="entry name" value="DnaJ"/>
    <property type="match status" value="1"/>
</dbReference>
<name>A0AAE0LGK5_9CHLO</name>
<sequence length="186" mass="20539">MDSREAHARLGIPYGATKDEVKLAFRKLAKQYHPDVLPLDATPSQRAEAEACFKTITDAYSRLAGGSTSQAHTSYASRNSHHGGWQQATHGMHKNARGIDPRFFVFLFGAPFAATTLWVTLGHQKRLDISGRAQGIMEPPVNPFLEQQETVVRQGTIKRFVNRISTYMAPMQTHAKNAPSSSSTTT</sequence>
<proteinExistence type="predicted"/>
<comment type="caution">
    <text evidence="4">The sequence shown here is derived from an EMBL/GenBank/DDBJ whole genome shotgun (WGS) entry which is preliminary data.</text>
</comment>
<dbReference type="PRINTS" id="PR00625">
    <property type="entry name" value="JDOMAIN"/>
</dbReference>
<dbReference type="SUPFAM" id="SSF46565">
    <property type="entry name" value="Chaperone J-domain"/>
    <property type="match status" value="1"/>
</dbReference>
<dbReference type="AlphaFoldDB" id="A0AAE0LGK5"/>
<dbReference type="Proteomes" id="UP001190700">
    <property type="component" value="Unassembled WGS sequence"/>
</dbReference>
<dbReference type="PROSITE" id="PS50076">
    <property type="entry name" value="DNAJ_2"/>
    <property type="match status" value="1"/>
</dbReference>
<dbReference type="Gene3D" id="1.10.287.110">
    <property type="entry name" value="DnaJ domain"/>
    <property type="match status" value="1"/>
</dbReference>
<dbReference type="CDD" id="cd06257">
    <property type="entry name" value="DnaJ"/>
    <property type="match status" value="1"/>
</dbReference>
<keyword evidence="2" id="KW-0812">Transmembrane</keyword>
<dbReference type="InterPro" id="IPR050817">
    <property type="entry name" value="DjlA_DnaK_co-chaperone"/>
</dbReference>
<accession>A0AAE0LGK5</accession>
<feature type="region of interest" description="Disordered" evidence="1">
    <location>
        <begin position="70"/>
        <end position="91"/>
    </location>
</feature>
<organism evidence="4 5">
    <name type="scientific">Cymbomonas tetramitiformis</name>
    <dbReference type="NCBI Taxonomy" id="36881"/>
    <lineage>
        <taxon>Eukaryota</taxon>
        <taxon>Viridiplantae</taxon>
        <taxon>Chlorophyta</taxon>
        <taxon>Pyramimonadophyceae</taxon>
        <taxon>Pyramimonadales</taxon>
        <taxon>Pyramimonadaceae</taxon>
        <taxon>Cymbomonas</taxon>
    </lineage>
</organism>
<evidence type="ECO:0000259" key="3">
    <source>
        <dbReference type="PROSITE" id="PS50076"/>
    </source>
</evidence>
<feature type="domain" description="J" evidence="3">
    <location>
        <begin position="5"/>
        <end position="76"/>
    </location>
</feature>
<reference evidence="4 5" key="1">
    <citation type="journal article" date="2015" name="Genome Biol. Evol.">
        <title>Comparative Genomics of a Bacterivorous Green Alga Reveals Evolutionary Causalities and Consequences of Phago-Mixotrophic Mode of Nutrition.</title>
        <authorList>
            <person name="Burns J.A."/>
            <person name="Paasch A."/>
            <person name="Narechania A."/>
            <person name="Kim E."/>
        </authorList>
    </citation>
    <scope>NUCLEOTIDE SEQUENCE [LARGE SCALE GENOMIC DNA]</scope>
    <source>
        <strain evidence="4 5">PLY_AMNH</strain>
    </source>
</reference>
<evidence type="ECO:0000313" key="5">
    <source>
        <dbReference type="Proteomes" id="UP001190700"/>
    </source>
</evidence>
<keyword evidence="5" id="KW-1185">Reference proteome</keyword>
<protein>
    <recommendedName>
        <fullName evidence="3">J domain-containing protein</fullName>
    </recommendedName>
</protein>
<keyword evidence="2" id="KW-0472">Membrane</keyword>
<dbReference type="EMBL" id="LGRX02002290">
    <property type="protein sequence ID" value="KAK3284402.1"/>
    <property type="molecule type" value="Genomic_DNA"/>
</dbReference>
<evidence type="ECO:0000256" key="2">
    <source>
        <dbReference type="SAM" id="Phobius"/>
    </source>
</evidence>
<evidence type="ECO:0000256" key="1">
    <source>
        <dbReference type="SAM" id="MobiDB-lite"/>
    </source>
</evidence>
<keyword evidence="2" id="KW-1133">Transmembrane helix</keyword>
<dbReference type="InterPro" id="IPR036869">
    <property type="entry name" value="J_dom_sf"/>
</dbReference>
<feature type="transmembrane region" description="Helical" evidence="2">
    <location>
        <begin position="103"/>
        <end position="121"/>
    </location>
</feature>